<reference evidence="3 4" key="3">
    <citation type="journal article" date="2013" name="Rice">
        <title>Improvement of the Oryza sativa Nipponbare reference genome using next generation sequence and optical map data.</title>
        <authorList>
            <person name="Kawahara Y."/>
            <person name="de la Bastide M."/>
            <person name="Hamilton J.P."/>
            <person name="Kanamori H."/>
            <person name="McCombie W.R."/>
            <person name="Ouyang S."/>
            <person name="Schwartz D.C."/>
            <person name="Tanaka T."/>
            <person name="Wu J."/>
            <person name="Zhou S."/>
            <person name="Childs K.L."/>
            <person name="Davidson R.M."/>
            <person name="Lin H."/>
            <person name="Quesada-Ocampo L."/>
            <person name="Vaillancourt B."/>
            <person name="Sakai H."/>
            <person name="Lee S.S."/>
            <person name="Kim J."/>
            <person name="Numa H."/>
            <person name="Itoh T."/>
            <person name="Buell C.R."/>
            <person name="Matsumoto T."/>
        </authorList>
    </citation>
    <scope>NUCLEOTIDE SEQUENCE [LARGE SCALE GENOMIC DNA]</scope>
    <source>
        <strain evidence="4">cv. Nipponbare</strain>
    </source>
</reference>
<name>A0A0P0VFR2_ORYSJ</name>
<gene>
    <name evidence="3" type="ordered locus">Os02g0181400</name>
    <name evidence="3" type="ORF">OSNPB_020181400</name>
</gene>
<protein>
    <submittedName>
        <fullName evidence="3">Os02g0181400 protein</fullName>
    </submittedName>
</protein>
<evidence type="ECO:0000313" key="3">
    <source>
        <dbReference type="EMBL" id="BAS77309.1"/>
    </source>
</evidence>
<evidence type="ECO:0000259" key="2">
    <source>
        <dbReference type="Pfam" id="PF12776"/>
    </source>
</evidence>
<reference evidence="3 4" key="2">
    <citation type="journal article" date="2013" name="Plant Cell Physiol.">
        <title>Rice Annotation Project Database (RAP-DB): an integrative and interactive database for rice genomics.</title>
        <authorList>
            <person name="Sakai H."/>
            <person name="Lee S.S."/>
            <person name="Tanaka T."/>
            <person name="Numa H."/>
            <person name="Kim J."/>
            <person name="Kawahara Y."/>
            <person name="Wakimoto H."/>
            <person name="Yang C.C."/>
            <person name="Iwamoto M."/>
            <person name="Abe T."/>
            <person name="Yamada Y."/>
            <person name="Muto A."/>
            <person name="Inokuchi H."/>
            <person name="Ikemura T."/>
            <person name="Matsumoto T."/>
            <person name="Sasaki T."/>
            <person name="Itoh T."/>
        </authorList>
    </citation>
    <scope>NUCLEOTIDE SEQUENCE [LARGE SCALE GENOMIC DNA]</scope>
    <source>
        <strain evidence="4">cv. Nipponbare</strain>
    </source>
</reference>
<dbReference type="AlphaFoldDB" id="A0A0P0VFR2"/>
<dbReference type="OMA" id="PEWWEEH"/>
<dbReference type="EMBL" id="AP014958">
    <property type="protein sequence ID" value="BAS77309.1"/>
    <property type="molecule type" value="Genomic_DNA"/>
</dbReference>
<dbReference type="PANTHER" id="PTHR47069:SF1">
    <property type="entry name" value="OS03G0580500 PROTEIN"/>
    <property type="match status" value="1"/>
</dbReference>
<dbReference type="PaxDb" id="39947-A0A0P0VFR2"/>
<dbReference type="InterPro" id="IPR024752">
    <property type="entry name" value="Myb/SANT-like_dom"/>
</dbReference>
<feature type="domain" description="Myb/SANT-like" evidence="2">
    <location>
        <begin position="7"/>
        <end position="101"/>
    </location>
</feature>
<dbReference type="PANTHER" id="PTHR47069">
    <property type="match status" value="1"/>
</dbReference>
<reference evidence="4" key="1">
    <citation type="journal article" date="2005" name="Nature">
        <title>The map-based sequence of the rice genome.</title>
        <authorList>
            <consortium name="International rice genome sequencing project (IRGSP)"/>
            <person name="Matsumoto T."/>
            <person name="Wu J."/>
            <person name="Kanamori H."/>
            <person name="Katayose Y."/>
            <person name="Fujisawa M."/>
            <person name="Namiki N."/>
            <person name="Mizuno H."/>
            <person name="Yamamoto K."/>
            <person name="Antonio B.A."/>
            <person name="Baba T."/>
            <person name="Sakata K."/>
            <person name="Nagamura Y."/>
            <person name="Aoki H."/>
            <person name="Arikawa K."/>
            <person name="Arita K."/>
            <person name="Bito T."/>
            <person name="Chiden Y."/>
            <person name="Fujitsuka N."/>
            <person name="Fukunaka R."/>
            <person name="Hamada M."/>
            <person name="Harada C."/>
            <person name="Hayashi A."/>
            <person name="Hijishita S."/>
            <person name="Honda M."/>
            <person name="Hosokawa S."/>
            <person name="Ichikawa Y."/>
            <person name="Idonuma A."/>
            <person name="Iijima M."/>
            <person name="Ikeda M."/>
            <person name="Ikeno M."/>
            <person name="Ito K."/>
            <person name="Ito S."/>
            <person name="Ito T."/>
            <person name="Ito Y."/>
            <person name="Ito Y."/>
            <person name="Iwabuchi A."/>
            <person name="Kamiya K."/>
            <person name="Karasawa W."/>
            <person name="Kurita K."/>
            <person name="Katagiri S."/>
            <person name="Kikuta A."/>
            <person name="Kobayashi H."/>
            <person name="Kobayashi N."/>
            <person name="Machita K."/>
            <person name="Maehara T."/>
            <person name="Masukawa M."/>
            <person name="Mizubayashi T."/>
            <person name="Mukai Y."/>
            <person name="Nagasaki H."/>
            <person name="Nagata Y."/>
            <person name="Naito S."/>
            <person name="Nakashima M."/>
            <person name="Nakama Y."/>
            <person name="Nakamichi Y."/>
            <person name="Nakamura M."/>
            <person name="Meguro A."/>
            <person name="Negishi M."/>
            <person name="Ohta I."/>
            <person name="Ohta T."/>
            <person name="Okamoto M."/>
            <person name="Ono N."/>
            <person name="Saji S."/>
            <person name="Sakaguchi M."/>
            <person name="Sakai K."/>
            <person name="Shibata M."/>
            <person name="Shimokawa T."/>
            <person name="Song J."/>
            <person name="Takazaki Y."/>
            <person name="Terasawa K."/>
            <person name="Tsugane M."/>
            <person name="Tsuji K."/>
            <person name="Ueda S."/>
            <person name="Waki K."/>
            <person name="Yamagata H."/>
            <person name="Yamamoto M."/>
            <person name="Yamamoto S."/>
            <person name="Yamane H."/>
            <person name="Yoshiki S."/>
            <person name="Yoshihara R."/>
            <person name="Yukawa K."/>
            <person name="Zhong H."/>
            <person name="Yano M."/>
            <person name="Yuan Q."/>
            <person name="Ouyang S."/>
            <person name="Liu J."/>
            <person name="Jones K.M."/>
            <person name="Gansberger K."/>
            <person name="Moffat K."/>
            <person name="Hill J."/>
            <person name="Bera J."/>
            <person name="Fadrosh D."/>
            <person name="Jin S."/>
            <person name="Johri S."/>
            <person name="Kim M."/>
            <person name="Overton L."/>
            <person name="Reardon M."/>
            <person name="Tsitrin T."/>
            <person name="Vuong H."/>
            <person name="Weaver B."/>
            <person name="Ciecko A."/>
            <person name="Tallon L."/>
            <person name="Jackson J."/>
            <person name="Pai G."/>
            <person name="Aken S.V."/>
            <person name="Utterback T."/>
            <person name="Reidmuller S."/>
            <person name="Feldblyum T."/>
            <person name="Hsiao J."/>
            <person name="Zismann V."/>
            <person name="Iobst S."/>
            <person name="de Vazeille A.R."/>
            <person name="Buell C.R."/>
            <person name="Ying K."/>
            <person name="Li Y."/>
            <person name="Lu T."/>
            <person name="Huang Y."/>
            <person name="Zhao Q."/>
            <person name="Feng Q."/>
            <person name="Zhang L."/>
            <person name="Zhu J."/>
            <person name="Weng Q."/>
            <person name="Mu J."/>
            <person name="Lu Y."/>
            <person name="Fan D."/>
            <person name="Liu Y."/>
            <person name="Guan J."/>
            <person name="Zhang Y."/>
            <person name="Yu S."/>
            <person name="Liu X."/>
            <person name="Zhang Y."/>
            <person name="Hong G."/>
            <person name="Han B."/>
            <person name="Choisne N."/>
            <person name="Demange N."/>
            <person name="Orjeda G."/>
            <person name="Samain S."/>
            <person name="Cattolico L."/>
            <person name="Pelletier E."/>
            <person name="Couloux A."/>
            <person name="Segurens B."/>
            <person name="Wincker P."/>
            <person name="D'Hont A."/>
            <person name="Scarpelli C."/>
            <person name="Weissenbach J."/>
            <person name="Salanoubat M."/>
            <person name="Quetier F."/>
            <person name="Yu Y."/>
            <person name="Kim H.R."/>
            <person name="Rambo T."/>
            <person name="Currie J."/>
            <person name="Collura K."/>
            <person name="Luo M."/>
            <person name="Yang T."/>
            <person name="Ammiraju J.S.S."/>
            <person name="Engler F."/>
            <person name="Soderlund C."/>
            <person name="Wing R.A."/>
            <person name="Palmer L.E."/>
            <person name="de la Bastide M."/>
            <person name="Spiegel L."/>
            <person name="Nascimento L."/>
            <person name="Zutavern T."/>
            <person name="O'Shaughnessy A."/>
            <person name="Dike S."/>
            <person name="Dedhia N."/>
            <person name="Preston R."/>
            <person name="Balija V."/>
            <person name="McCombie W.R."/>
            <person name="Chow T."/>
            <person name="Chen H."/>
            <person name="Chung M."/>
            <person name="Chen C."/>
            <person name="Shaw J."/>
            <person name="Wu H."/>
            <person name="Hsiao K."/>
            <person name="Chao Y."/>
            <person name="Chu M."/>
            <person name="Cheng C."/>
            <person name="Hour A."/>
            <person name="Lee P."/>
            <person name="Lin S."/>
            <person name="Lin Y."/>
            <person name="Liou J."/>
            <person name="Liu S."/>
            <person name="Hsing Y."/>
            <person name="Raghuvanshi S."/>
            <person name="Mohanty A."/>
            <person name="Bharti A.K."/>
            <person name="Gaur A."/>
            <person name="Gupta V."/>
            <person name="Kumar D."/>
            <person name="Ravi V."/>
            <person name="Vij S."/>
            <person name="Kapur A."/>
            <person name="Khurana P."/>
            <person name="Khurana P."/>
            <person name="Khurana J.P."/>
            <person name="Tyagi A.K."/>
            <person name="Gaikwad K."/>
            <person name="Singh A."/>
            <person name="Dalal V."/>
            <person name="Srivastava S."/>
            <person name="Dixit A."/>
            <person name="Pal A.K."/>
            <person name="Ghazi I.A."/>
            <person name="Yadav M."/>
            <person name="Pandit A."/>
            <person name="Bhargava A."/>
            <person name="Sureshbabu K."/>
            <person name="Batra K."/>
            <person name="Sharma T.R."/>
            <person name="Mohapatra T."/>
            <person name="Singh N.K."/>
            <person name="Messing J."/>
            <person name="Nelson A.B."/>
            <person name="Fuks G."/>
            <person name="Kavchok S."/>
            <person name="Keizer G."/>
            <person name="Linton E."/>
            <person name="Llaca V."/>
            <person name="Song R."/>
            <person name="Tanyolac B."/>
            <person name="Young S."/>
            <person name="Ho-Il K."/>
            <person name="Hahn J.H."/>
            <person name="Sangsakoo G."/>
            <person name="Vanavichit A."/>
            <person name="de Mattos Luiz.A.T."/>
            <person name="Zimmer P.D."/>
            <person name="Malone G."/>
            <person name="Dellagostin O."/>
            <person name="de Oliveira A.C."/>
            <person name="Bevan M."/>
            <person name="Bancroft I."/>
            <person name="Minx P."/>
            <person name="Cordum H."/>
            <person name="Wilson R."/>
            <person name="Cheng Z."/>
            <person name="Jin W."/>
            <person name="Jiang J."/>
            <person name="Leong S.A."/>
            <person name="Iwama H."/>
            <person name="Gojobori T."/>
            <person name="Itoh T."/>
            <person name="Niimura Y."/>
            <person name="Fujii Y."/>
            <person name="Habara T."/>
            <person name="Sakai H."/>
            <person name="Sato Y."/>
            <person name="Wilson G."/>
            <person name="Kumar K."/>
            <person name="McCouch S."/>
            <person name="Juretic N."/>
            <person name="Hoen D."/>
            <person name="Wright S."/>
            <person name="Bruskiewich R."/>
            <person name="Bureau T."/>
            <person name="Miyao A."/>
            <person name="Hirochika H."/>
            <person name="Nishikawa T."/>
            <person name="Kadowaki K."/>
            <person name="Sugiura M."/>
            <person name="Burr B."/>
            <person name="Sasaki T."/>
        </authorList>
    </citation>
    <scope>NUCLEOTIDE SEQUENCE [LARGE SCALE GENOMIC DNA]</scope>
    <source>
        <strain evidence="4">cv. Nipponbare</strain>
    </source>
</reference>
<dbReference type="InParanoid" id="A0A0P0VFR2"/>
<dbReference type="Proteomes" id="UP000059680">
    <property type="component" value="Chromosome 2"/>
</dbReference>
<dbReference type="Gramene" id="Os02t0181400-00">
    <property type="protein sequence ID" value="Os02t0181400-00"/>
    <property type="gene ID" value="Os02g0181400"/>
</dbReference>
<feature type="region of interest" description="Disordered" evidence="1">
    <location>
        <begin position="142"/>
        <end position="185"/>
    </location>
</feature>
<dbReference type="OrthoDB" id="679580at2759"/>
<sequence>MGDKADWGDGFVRHLFDVCKEEIEAGNRPMGIFTTTGWKNVVSKFAEKSGDERTKKQLKNKLDVLKKEYTMFMEFKNCATGLGWDEAKQTIVFSPEWWEEHLDRCNNREKGIKCDHVKFRKQGPKFLDDLHIIFGKSHVSGASASCPGNVSSDEASDDDVAEVPKPAETVNPEKNKRKGSSTIVRDKDEKSPFARMYKNTCLKIETAAEKICTSVEASSASPCNVVPTIKEAMKMMKDCGVEEKTALMHTATTLIMKPEFREVFSYLETNEGRLDLIEREHEKEMMKR</sequence>
<evidence type="ECO:0000313" key="4">
    <source>
        <dbReference type="Proteomes" id="UP000059680"/>
    </source>
</evidence>
<dbReference type="STRING" id="39947.A0A0P0VFR2"/>
<evidence type="ECO:0000256" key="1">
    <source>
        <dbReference type="SAM" id="MobiDB-lite"/>
    </source>
</evidence>
<organism evidence="3 4">
    <name type="scientific">Oryza sativa subsp. japonica</name>
    <name type="common">Rice</name>
    <dbReference type="NCBI Taxonomy" id="39947"/>
    <lineage>
        <taxon>Eukaryota</taxon>
        <taxon>Viridiplantae</taxon>
        <taxon>Streptophyta</taxon>
        <taxon>Embryophyta</taxon>
        <taxon>Tracheophyta</taxon>
        <taxon>Spermatophyta</taxon>
        <taxon>Magnoliopsida</taxon>
        <taxon>Liliopsida</taxon>
        <taxon>Poales</taxon>
        <taxon>Poaceae</taxon>
        <taxon>BOP clade</taxon>
        <taxon>Oryzoideae</taxon>
        <taxon>Oryzeae</taxon>
        <taxon>Oryzinae</taxon>
        <taxon>Oryza</taxon>
        <taxon>Oryza sativa</taxon>
    </lineage>
</organism>
<dbReference type="Pfam" id="PF12776">
    <property type="entry name" value="Myb_DNA-bind_3"/>
    <property type="match status" value="1"/>
</dbReference>
<accession>A0A0P0VFR2</accession>
<proteinExistence type="predicted"/>
<keyword evidence="4" id="KW-1185">Reference proteome</keyword>
<dbReference type="eggNOG" id="ENOG502R409">
    <property type="taxonomic scope" value="Eukaryota"/>
</dbReference>